<dbReference type="Proteomes" id="UP000215563">
    <property type="component" value="Unassembled WGS sequence"/>
</dbReference>
<accession>A0A229R998</accession>
<evidence type="ECO:0000313" key="1">
    <source>
        <dbReference type="EMBL" id="OXM43155.1"/>
    </source>
</evidence>
<name>A0A229R998_AMYAL</name>
<reference evidence="1 2" key="1">
    <citation type="submission" date="2017-07" db="EMBL/GenBank/DDBJ databases">
        <title>Amycolatopsis alba DSM 44262 Genome sequencing and assembly.</title>
        <authorList>
            <person name="Kaur N."/>
            <person name="Mayilraj S."/>
        </authorList>
    </citation>
    <scope>NUCLEOTIDE SEQUENCE [LARGE SCALE GENOMIC DNA]</scope>
    <source>
        <strain evidence="1 2">DSM 44262</strain>
    </source>
</reference>
<protein>
    <submittedName>
        <fullName evidence="1">Uncharacterized protein</fullName>
    </submittedName>
</protein>
<keyword evidence="2" id="KW-1185">Reference proteome</keyword>
<comment type="caution">
    <text evidence="1">The sequence shown here is derived from an EMBL/GenBank/DDBJ whole genome shotgun (WGS) entry which is preliminary data.</text>
</comment>
<dbReference type="OrthoDB" id="3623023at2"/>
<sequence length="249" mass="27211">MWSSESVWLVVASPSPDGGHEISLEWVAGRLDTEPRVDVIDPAVLTATGFRLREVLLAAGPVARARSGDLWDALVGAVFRCTIPLGCARTLYRDAAVGLGAGYDTPVGREWVFPAPAQILALPEDVFDAYGLTRVRDRLRSAASIVRGMRSGWRHLSWNVLYSCLAQMPRDGSLIAGAAVADLSGDYRFVVSSDFLIRKQVHAGDPGSSWPENALRFSFRWQAMTGIQRSDWTLLLLAHGTRHALKTVP</sequence>
<dbReference type="AlphaFoldDB" id="A0A229R998"/>
<proteinExistence type="predicted"/>
<organism evidence="1 2">
    <name type="scientific">Amycolatopsis alba DSM 44262</name>
    <dbReference type="NCBI Taxonomy" id="1125972"/>
    <lineage>
        <taxon>Bacteria</taxon>
        <taxon>Bacillati</taxon>
        <taxon>Actinomycetota</taxon>
        <taxon>Actinomycetes</taxon>
        <taxon>Pseudonocardiales</taxon>
        <taxon>Pseudonocardiaceae</taxon>
        <taxon>Amycolatopsis</taxon>
    </lineage>
</organism>
<dbReference type="RefSeq" id="WP_020636150.1">
    <property type="nucleotide sequence ID" value="NZ_KB913032.1"/>
</dbReference>
<evidence type="ECO:0000313" key="2">
    <source>
        <dbReference type="Proteomes" id="UP000215563"/>
    </source>
</evidence>
<dbReference type="EMBL" id="NMQU01000158">
    <property type="protein sequence ID" value="OXM43155.1"/>
    <property type="molecule type" value="Genomic_DNA"/>
</dbReference>
<gene>
    <name evidence="1" type="ORF">CFP75_39840</name>
</gene>